<dbReference type="RefSeq" id="WP_305028961.1">
    <property type="nucleotide sequence ID" value="NZ_JAUQTA010000002.1"/>
</dbReference>
<dbReference type="EMBL" id="JAUQTA010000002">
    <property type="protein sequence ID" value="MDO7869567.1"/>
    <property type="molecule type" value="Genomic_DNA"/>
</dbReference>
<accession>A0ABT9B7K7</accession>
<proteinExistence type="predicted"/>
<organism evidence="2 3">
    <name type="scientific">Nocardioides jiangxiensis</name>
    <dbReference type="NCBI Taxonomy" id="3064524"/>
    <lineage>
        <taxon>Bacteria</taxon>
        <taxon>Bacillati</taxon>
        <taxon>Actinomycetota</taxon>
        <taxon>Actinomycetes</taxon>
        <taxon>Propionibacteriales</taxon>
        <taxon>Nocardioidaceae</taxon>
        <taxon>Nocardioides</taxon>
    </lineage>
</organism>
<gene>
    <name evidence="2" type="ORF">Q5722_14430</name>
</gene>
<dbReference type="CDD" id="cd00085">
    <property type="entry name" value="HNHc"/>
    <property type="match status" value="1"/>
</dbReference>
<dbReference type="SMART" id="SM00507">
    <property type="entry name" value="HNHc"/>
    <property type="match status" value="1"/>
</dbReference>
<comment type="caution">
    <text evidence="2">The sequence shown here is derived from an EMBL/GenBank/DDBJ whole genome shotgun (WGS) entry which is preliminary data.</text>
</comment>
<reference evidence="2 3" key="1">
    <citation type="submission" date="2023-07" db="EMBL/GenBank/DDBJ databases">
        <title>Nocardioides sp. nov WY-20 isolated from soil.</title>
        <authorList>
            <person name="Liu B."/>
            <person name="Wan Y."/>
        </authorList>
    </citation>
    <scope>NUCLEOTIDE SEQUENCE [LARGE SCALE GENOMIC DNA]</scope>
    <source>
        <strain evidence="2 3">WY-20</strain>
    </source>
</reference>
<dbReference type="Proteomes" id="UP001233314">
    <property type="component" value="Unassembled WGS sequence"/>
</dbReference>
<name>A0ABT9B7K7_9ACTN</name>
<dbReference type="InterPro" id="IPR003615">
    <property type="entry name" value="HNH_nuc"/>
</dbReference>
<sequence>MTTSPDLAPDLLAFAREQRRIADRAEADLFMAAATWADEHSVDSVAPARSDWDEKAMPLAGEGTPEVAEFCVAELAAVLGMTTHAGRALIGDALETRHRLPKVWARVVSGSLQVWRARQVAHLTYGLSPEGAAYVDDHVAAFAHRIGYAALQRLLEEARIRFVEGYEPEGGPIRPDGRKVRVGLGQISTNGTADLWGELDYADASDLERAIARRATVLGADGGAGAGLPLDARRALALGEMARHDLCLDLATGERSPRAGGGVELKVHVDARDLAADRGGLARVEGTGGNGAFITLDALRAWLQRPGVRISVRTVIDTTDTIRVDQWEIPDRLRRHVTERDGTCRFPWCSHPGHQADIDHVAPYDDAGPPGQTSTDNLTPCCRQHHRLKTHAGWSYTMLDPGYYLWRSPTGHRFLVTPRGTQTL</sequence>
<feature type="domain" description="HNH nuclease" evidence="1">
    <location>
        <begin position="332"/>
        <end position="387"/>
    </location>
</feature>
<protein>
    <submittedName>
        <fullName evidence="2">DUF222 domain-containing protein</fullName>
    </submittedName>
</protein>
<keyword evidence="3" id="KW-1185">Reference proteome</keyword>
<evidence type="ECO:0000259" key="1">
    <source>
        <dbReference type="SMART" id="SM00507"/>
    </source>
</evidence>
<evidence type="ECO:0000313" key="2">
    <source>
        <dbReference type="EMBL" id="MDO7869567.1"/>
    </source>
</evidence>
<dbReference type="Gene3D" id="1.10.30.50">
    <property type="match status" value="1"/>
</dbReference>
<evidence type="ECO:0000313" key="3">
    <source>
        <dbReference type="Proteomes" id="UP001233314"/>
    </source>
</evidence>